<sequence>MTKPAELRDLNPDELEAKLVESREELFTLRFQLATGKQDNSSRMSQVRKDIARILTMQREREIEAAEAAEVSA</sequence>
<organism evidence="6 7">
    <name type="scientific">Acidiferrimicrobium australe</name>
    <dbReference type="NCBI Taxonomy" id="2664430"/>
    <lineage>
        <taxon>Bacteria</taxon>
        <taxon>Bacillati</taxon>
        <taxon>Actinomycetota</taxon>
        <taxon>Acidimicrobiia</taxon>
        <taxon>Acidimicrobiales</taxon>
        <taxon>Acidimicrobiaceae</taxon>
        <taxon>Acidiferrimicrobium</taxon>
    </lineage>
</organism>
<evidence type="ECO:0000256" key="1">
    <source>
        <dbReference type="ARBA" id="ARBA00009254"/>
    </source>
</evidence>
<keyword evidence="7" id="KW-1185">Reference proteome</keyword>
<dbReference type="PANTHER" id="PTHR10916:SF0">
    <property type="entry name" value="LARGE RIBOSOMAL SUBUNIT PROTEIN UL29C"/>
    <property type="match status" value="1"/>
</dbReference>
<evidence type="ECO:0000313" key="7">
    <source>
        <dbReference type="Proteomes" id="UP000437736"/>
    </source>
</evidence>
<dbReference type="GO" id="GO:0005840">
    <property type="term" value="C:ribosome"/>
    <property type="evidence" value="ECO:0007669"/>
    <property type="project" value="UniProtKB-KW"/>
</dbReference>
<evidence type="ECO:0000256" key="3">
    <source>
        <dbReference type="ARBA" id="ARBA00023274"/>
    </source>
</evidence>
<dbReference type="InterPro" id="IPR036049">
    <property type="entry name" value="Ribosomal_uL29_sf"/>
</dbReference>
<dbReference type="InterPro" id="IPR001854">
    <property type="entry name" value="Ribosomal_uL29"/>
</dbReference>
<dbReference type="InterPro" id="IPR018254">
    <property type="entry name" value="Ribosomal_uL29_CS"/>
</dbReference>
<protein>
    <recommendedName>
        <fullName evidence="4 5">Large ribosomal subunit protein uL29</fullName>
    </recommendedName>
</protein>
<comment type="caution">
    <text evidence="6">The sequence shown here is derived from an EMBL/GenBank/DDBJ whole genome shotgun (WGS) entry which is preliminary data.</text>
</comment>
<comment type="similarity">
    <text evidence="1 5">Belongs to the universal ribosomal protein uL29 family.</text>
</comment>
<keyword evidence="3 5" id="KW-0687">Ribonucleoprotein</keyword>
<name>A0ABW9QP69_9ACTN</name>
<dbReference type="PANTHER" id="PTHR10916">
    <property type="entry name" value="60S RIBOSOMAL PROTEIN L35/50S RIBOSOMAL PROTEIN L29"/>
    <property type="match status" value="1"/>
</dbReference>
<evidence type="ECO:0000256" key="2">
    <source>
        <dbReference type="ARBA" id="ARBA00022980"/>
    </source>
</evidence>
<dbReference type="PROSITE" id="PS00579">
    <property type="entry name" value="RIBOSOMAL_L29"/>
    <property type="match status" value="1"/>
</dbReference>
<dbReference type="EMBL" id="WJHE01000020">
    <property type="protein sequence ID" value="MST31221.1"/>
    <property type="molecule type" value="Genomic_DNA"/>
</dbReference>
<gene>
    <name evidence="5 6" type="primary">rpmC</name>
    <name evidence="6" type="ORF">GHK86_00550</name>
</gene>
<evidence type="ECO:0000256" key="4">
    <source>
        <dbReference type="ARBA" id="ARBA00035204"/>
    </source>
</evidence>
<dbReference type="NCBIfam" id="TIGR00012">
    <property type="entry name" value="L29"/>
    <property type="match status" value="1"/>
</dbReference>
<reference evidence="6 7" key="1">
    <citation type="submission" date="2019-11" db="EMBL/GenBank/DDBJ databases">
        <title>Acidiferrimicrobium australis gen. nov., sp. nov., an acidophilic and obligately heterotrophic, member of the Actinobacteria that catalyses dissimilatory oxido- reduction of iron isolated from metal-rich acidic water in Chile.</title>
        <authorList>
            <person name="Gonzalez D."/>
            <person name="Huber K."/>
            <person name="Hedrich S."/>
            <person name="Rojas-Villalobos C."/>
            <person name="Quatrini R."/>
            <person name="Dinamarca M.A."/>
            <person name="Schwarz A."/>
            <person name="Canales C."/>
            <person name="Nancucheo I."/>
        </authorList>
    </citation>
    <scope>NUCLEOTIDE SEQUENCE [LARGE SCALE GENOMIC DNA]</scope>
    <source>
        <strain evidence="6 7">USS-CCA1</strain>
    </source>
</reference>
<dbReference type="Pfam" id="PF00831">
    <property type="entry name" value="Ribosomal_L29"/>
    <property type="match status" value="1"/>
</dbReference>
<dbReference type="HAMAP" id="MF_00374">
    <property type="entry name" value="Ribosomal_uL29"/>
    <property type="match status" value="1"/>
</dbReference>
<dbReference type="InterPro" id="IPR050063">
    <property type="entry name" value="Ribosomal_protein_uL29"/>
</dbReference>
<dbReference type="SUPFAM" id="SSF46561">
    <property type="entry name" value="Ribosomal protein L29 (L29p)"/>
    <property type="match status" value="1"/>
</dbReference>
<accession>A0ABW9QP69</accession>
<dbReference type="CDD" id="cd00427">
    <property type="entry name" value="Ribosomal_L29_HIP"/>
    <property type="match status" value="1"/>
</dbReference>
<keyword evidence="2 5" id="KW-0689">Ribosomal protein</keyword>
<dbReference type="Proteomes" id="UP000437736">
    <property type="component" value="Unassembled WGS sequence"/>
</dbReference>
<proteinExistence type="inferred from homology"/>
<evidence type="ECO:0000256" key="5">
    <source>
        <dbReference type="HAMAP-Rule" id="MF_00374"/>
    </source>
</evidence>
<evidence type="ECO:0000313" key="6">
    <source>
        <dbReference type="EMBL" id="MST31221.1"/>
    </source>
</evidence>
<dbReference type="Gene3D" id="1.10.287.310">
    <property type="match status" value="1"/>
</dbReference>